<name>A0A0C3MK96_9PORP</name>
<dbReference type="RefSeq" id="WP_041504730.1">
    <property type="nucleotide sequence ID" value="NZ_JPIU01000024.1"/>
</dbReference>
<accession>A0A0C3MK96</accession>
<dbReference type="AlphaFoldDB" id="A0A0C3MK96"/>
<evidence type="ECO:0000313" key="2">
    <source>
        <dbReference type="Proteomes" id="UP000031980"/>
    </source>
</evidence>
<comment type="caution">
    <text evidence="1">The sequence shown here is derived from an EMBL/GenBank/DDBJ whole genome shotgun (WGS) entry which is preliminary data.</text>
</comment>
<dbReference type="EMBL" id="JPIU01000024">
    <property type="protein sequence ID" value="KIO47108.1"/>
    <property type="molecule type" value="Genomic_DNA"/>
</dbReference>
<dbReference type="Proteomes" id="UP000031980">
    <property type="component" value="Unassembled WGS sequence"/>
</dbReference>
<evidence type="ECO:0000313" key="1">
    <source>
        <dbReference type="EMBL" id="KIO47108.1"/>
    </source>
</evidence>
<gene>
    <name evidence="1" type="ORF">BA92_01270</name>
</gene>
<proteinExistence type="predicted"/>
<keyword evidence="2" id="KW-1185">Reference proteome</keyword>
<reference evidence="1 2" key="1">
    <citation type="submission" date="2014-07" db="EMBL/GenBank/DDBJ databases">
        <title>Porphyromonadaceae bacterium OUH 308042 = ATCC BAA-2681 = DSM 28342 draft genome.</title>
        <authorList>
            <person name="Sydenham T.V."/>
            <person name="Hasman H."/>
            <person name="Justensen U.S."/>
        </authorList>
    </citation>
    <scope>NUCLEOTIDE SEQUENCE [LARGE SCALE GENOMIC DNA]</scope>
    <source>
        <strain evidence="1 2">OUH 308042</strain>
    </source>
</reference>
<protein>
    <submittedName>
        <fullName evidence="1">Uncharacterized protein</fullName>
    </submittedName>
</protein>
<sequence>MNGWRAYKSFIKLASLLCALPLIAWFLGFRGTVASWQEYREKLGVLEKLRMESDGSSLPRVKEVFSSQAVLQDGQWLKKLSPMLTEGETVVSKYTPYLLRTEGSVRIDIGELTLSGDFISLVKLLDFIERDKSLGKVVSVAFGTTVDRVKKKKQLKVTLWIQQLSVHHRE</sequence>
<organism evidence="1 2">
    <name type="scientific">Sanguibacteroides justesenii</name>
    <dbReference type="NCBI Taxonomy" id="1547597"/>
    <lineage>
        <taxon>Bacteria</taxon>
        <taxon>Pseudomonadati</taxon>
        <taxon>Bacteroidota</taxon>
        <taxon>Bacteroidia</taxon>
        <taxon>Bacteroidales</taxon>
        <taxon>Porphyromonadaceae</taxon>
        <taxon>Sanguibacteroides</taxon>
    </lineage>
</organism>